<sequence>RETDTLGIDAALLAQRLAHPAARTAGSPAEAAAALQEIVQPGDVLLTLGAGDGYQVGEQVLAALQR</sequence>
<dbReference type="Proteomes" id="UP000050509">
    <property type="component" value="Unassembled WGS sequence"/>
</dbReference>
<proteinExistence type="predicted"/>
<dbReference type="SUPFAM" id="SSF53244">
    <property type="entry name" value="MurD-like peptide ligases, peptide-binding domain"/>
    <property type="match status" value="1"/>
</dbReference>
<accession>A0A0P9CXY7</accession>
<dbReference type="AlphaFoldDB" id="A0A0P9CXY7"/>
<organism evidence="1 2">
    <name type="scientific">Kouleothrix aurantiaca</name>
    <dbReference type="NCBI Taxonomy" id="186479"/>
    <lineage>
        <taxon>Bacteria</taxon>
        <taxon>Bacillati</taxon>
        <taxon>Chloroflexota</taxon>
        <taxon>Chloroflexia</taxon>
        <taxon>Chloroflexales</taxon>
        <taxon>Roseiflexineae</taxon>
        <taxon>Roseiflexaceae</taxon>
        <taxon>Kouleothrix</taxon>
    </lineage>
</organism>
<evidence type="ECO:0000313" key="1">
    <source>
        <dbReference type="EMBL" id="KPV50338.1"/>
    </source>
</evidence>
<protein>
    <recommendedName>
        <fullName evidence="3">UDP-N-acetylmuramate--L-alanine ligase</fullName>
    </recommendedName>
</protein>
<comment type="caution">
    <text evidence="1">The sequence shown here is derived from an EMBL/GenBank/DDBJ whole genome shotgun (WGS) entry which is preliminary data.</text>
</comment>
<dbReference type="Gene3D" id="3.90.190.20">
    <property type="entry name" value="Mur ligase, C-terminal domain"/>
    <property type="match status" value="1"/>
</dbReference>
<evidence type="ECO:0008006" key="3">
    <source>
        <dbReference type="Google" id="ProtNLM"/>
    </source>
</evidence>
<evidence type="ECO:0000313" key="2">
    <source>
        <dbReference type="Proteomes" id="UP000050509"/>
    </source>
</evidence>
<keyword evidence="2" id="KW-1185">Reference proteome</keyword>
<dbReference type="EMBL" id="LJCR01001450">
    <property type="protein sequence ID" value="KPV50338.1"/>
    <property type="molecule type" value="Genomic_DNA"/>
</dbReference>
<gene>
    <name evidence="1" type="ORF">SE17_27520</name>
</gene>
<dbReference type="InterPro" id="IPR036615">
    <property type="entry name" value="Mur_ligase_C_dom_sf"/>
</dbReference>
<reference evidence="1 2" key="1">
    <citation type="submission" date="2015-09" db="EMBL/GenBank/DDBJ databases">
        <title>Draft genome sequence of Kouleothrix aurantiaca JCM 19913.</title>
        <authorList>
            <person name="Hemp J."/>
        </authorList>
    </citation>
    <scope>NUCLEOTIDE SEQUENCE [LARGE SCALE GENOMIC DNA]</scope>
    <source>
        <strain evidence="1 2">COM-B</strain>
    </source>
</reference>
<dbReference type="GO" id="GO:0016881">
    <property type="term" value="F:acid-amino acid ligase activity"/>
    <property type="evidence" value="ECO:0007669"/>
    <property type="project" value="InterPro"/>
</dbReference>
<name>A0A0P9CXY7_9CHLR</name>
<feature type="non-terminal residue" evidence="1">
    <location>
        <position position="1"/>
    </location>
</feature>